<feature type="region of interest" description="Disordered" evidence="1">
    <location>
        <begin position="1"/>
        <end position="40"/>
    </location>
</feature>
<dbReference type="AlphaFoldDB" id="V3ZJ90"/>
<keyword evidence="2" id="KW-0812">Transmembrane</keyword>
<keyword evidence="2" id="KW-0472">Membrane</keyword>
<sequence>MEPPPPSYNDAVTDQHRNSVNPLRDEVHEAENSQFDEDAESKKLLESVDATQININNSETTLHNVGESHLGTSGSSYSSGESQLRASGSPHVSGPLLQTTGYQYRTNGHPSGSGATPQTAEPHSRTTENPYYSRTPLHTEESEFRTTGSSSGAPSKIAGTTETREVHSTPLQQPNLSEYSAQTQPPLPSYDAAFMRPDQARNNMQISRNALSGAHRDPLLEPEQPPPSYSAVMSSQGSRYYPPVNAGILNSSYATKASTSEAGINRYPAESTYGSGAQGSIDYQGYQRMAHGSYAPVISNTGTSVPNTTPQQKTRICRTLCSLCVCINMIFIPVIIFLL</sequence>
<reference evidence="3 4" key="1">
    <citation type="journal article" date="2013" name="Nature">
        <title>Insights into bilaterian evolution from three spiralian genomes.</title>
        <authorList>
            <person name="Simakov O."/>
            <person name="Marletaz F."/>
            <person name="Cho S.J."/>
            <person name="Edsinger-Gonzales E."/>
            <person name="Havlak P."/>
            <person name="Hellsten U."/>
            <person name="Kuo D.H."/>
            <person name="Larsson T."/>
            <person name="Lv J."/>
            <person name="Arendt D."/>
            <person name="Savage R."/>
            <person name="Osoegawa K."/>
            <person name="de Jong P."/>
            <person name="Grimwood J."/>
            <person name="Chapman J.A."/>
            <person name="Shapiro H."/>
            <person name="Aerts A."/>
            <person name="Otillar R.P."/>
            <person name="Terry A.Y."/>
            <person name="Boore J.L."/>
            <person name="Grigoriev I.V."/>
            <person name="Lindberg D.R."/>
            <person name="Seaver E.C."/>
            <person name="Weisblat D.A."/>
            <person name="Putnam N.H."/>
            <person name="Rokhsar D.S."/>
        </authorList>
    </citation>
    <scope>NUCLEOTIDE SEQUENCE [LARGE SCALE GENOMIC DNA]</scope>
</reference>
<feature type="compositionally biased region" description="Polar residues" evidence="1">
    <location>
        <begin position="145"/>
        <end position="161"/>
    </location>
</feature>
<proteinExistence type="predicted"/>
<keyword evidence="4" id="KW-1185">Reference proteome</keyword>
<feature type="compositionally biased region" description="Polar residues" evidence="1">
    <location>
        <begin position="54"/>
        <end position="63"/>
    </location>
</feature>
<feature type="region of interest" description="Disordered" evidence="1">
    <location>
        <begin position="54"/>
        <end position="193"/>
    </location>
</feature>
<dbReference type="Proteomes" id="UP000030746">
    <property type="component" value="Unassembled WGS sequence"/>
</dbReference>
<organism evidence="3 4">
    <name type="scientific">Lottia gigantea</name>
    <name type="common">Giant owl limpet</name>
    <dbReference type="NCBI Taxonomy" id="225164"/>
    <lineage>
        <taxon>Eukaryota</taxon>
        <taxon>Metazoa</taxon>
        <taxon>Spiralia</taxon>
        <taxon>Lophotrochozoa</taxon>
        <taxon>Mollusca</taxon>
        <taxon>Gastropoda</taxon>
        <taxon>Patellogastropoda</taxon>
        <taxon>Lottioidea</taxon>
        <taxon>Lottiidae</taxon>
        <taxon>Lottia</taxon>
    </lineage>
</organism>
<dbReference type="RefSeq" id="XP_009066918.1">
    <property type="nucleotide sequence ID" value="XM_009068670.1"/>
</dbReference>
<keyword evidence="2" id="KW-1133">Transmembrane helix</keyword>
<accession>V3ZJ90</accession>
<dbReference type="HOGENOM" id="CLU_049667_0_0_1"/>
<feature type="compositionally biased region" description="Low complexity" evidence="1">
    <location>
        <begin position="68"/>
        <end position="82"/>
    </location>
</feature>
<feature type="compositionally biased region" description="Polar residues" evidence="1">
    <location>
        <begin position="96"/>
        <end position="132"/>
    </location>
</feature>
<dbReference type="GeneID" id="20241306"/>
<gene>
    <name evidence="3" type="ORF">LOTGIDRAFT_170043</name>
</gene>
<dbReference type="EMBL" id="KB203918">
    <property type="protein sequence ID" value="ESO82415.1"/>
    <property type="molecule type" value="Genomic_DNA"/>
</dbReference>
<evidence type="ECO:0000256" key="2">
    <source>
        <dbReference type="SAM" id="Phobius"/>
    </source>
</evidence>
<dbReference type="KEGG" id="lgi:LOTGIDRAFT_170043"/>
<feature type="region of interest" description="Disordered" evidence="1">
    <location>
        <begin position="213"/>
        <end position="236"/>
    </location>
</feature>
<protein>
    <submittedName>
        <fullName evidence="3">Uncharacterized protein</fullName>
    </submittedName>
</protein>
<name>V3ZJ90_LOTGI</name>
<evidence type="ECO:0000313" key="3">
    <source>
        <dbReference type="EMBL" id="ESO82415.1"/>
    </source>
</evidence>
<evidence type="ECO:0000313" key="4">
    <source>
        <dbReference type="Proteomes" id="UP000030746"/>
    </source>
</evidence>
<feature type="compositionally biased region" description="Polar residues" evidence="1">
    <location>
        <begin position="169"/>
        <end position="184"/>
    </location>
</feature>
<dbReference type="CTD" id="20241306"/>
<evidence type="ECO:0000256" key="1">
    <source>
        <dbReference type="SAM" id="MobiDB-lite"/>
    </source>
</evidence>
<feature type="transmembrane region" description="Helical" evidence="2">
    <location>
        <begin position="320"/>
        <end position="338"/>
    </location>
</feature>
<feature type="compositionally biased region" description="Basic and acidic residues" evidence="1">
    <location>
        <begin position="13"/>
        <end position="31"/>
    </location>
</feature>